<reference evidence="12" key="1">
    <citation type="submission" date="2020-06" db="EMBL/GenBank/DDBJ databases">
        <title>WGS assembly of Ceratodon purpureus strain R40.</title>
        <authorList>
            <person name="Carey S.B."/>
            <person name="Jenkins J."/>
            <person name="Shu S."/>
            <person name="Lovell J.T."/>
            <person name="Sreedasyam A."/>
            <person name="Maumus F."/>
            <person name="Tiley G.P."/>
            <person name="Fernandez-Pozo N."/>
            <person name="Barry K."/>
            <person name="Chen C."/>
            <person name="Wang M."/>
            <person name="Lipzen A."/>
            <person name="Daum C."/>
            <person name="Saski C.A."/>
            <person name="Payton A.C."/>
            <person name="Mcbreen J.C."/>
            <person name="Conrad R.E."/>
            <person name="Kollar L.M."/>
            <person name="Olsson S."/>
            <person name="Huttunen S."/>
            <person name="Landis J.B."/>
            <person name="Wickett N.J."/>
            <person name="Johnson M.G."/>
            <person name="Rensing S.A."/>
            <person name="Grimwood J."/>
            <person name="Schmutz J."/>
            <person name="Mcdaniel S.F."/>
        </authorList>
    </citation>
    <scope>NUCLEOTIDE SEQUENCE</scope>
    <source>
        <strain evidence="12">R40</strain>
    </source>
</reference>
<gene>
    <name evidence="12" type="ORF">KC19_7G132700</name>
</gene>
<evidence type="ECO:0000256" key="5">
    <source>
        <dbReference type="ARBA" id="ARBA00022597"/>
    </source>
</evidence>
<keyword evidence="3 11" id="KW-0813">Transport</keyword>
<evidence type="ECO:0000256" key="3">
    <source>
        <dbReference type="ARBA" id="ARBA00022448"/>
    </source>
</evidence>
<feature type="transmembrane region" description="Helical" evidence="11">
    <location>
        <begin position="70"/>
        <end position="93"/>
    </location>
</feature>
<keyword evidence="9 11" id="KW-0472">Membrane</keyword>
<feature type="transmembrane region" description="Helical" evidence="11">
    <location>
        <begin position="6"/>
        <end position="26"/>
    </location>
</feature>
<dbReference type="InterPro" id="IPR004316">
    <property type="entry name" value="SWEET_rpt"/>
</dbReference>
<dbReference type="AlphaFoldDB" id="A0A8T0HAK6"/>
<evidence type="ECO:0000256" key="8">
    <source>
        <dbReference type="ARBA" id="ARBA00022989"/>
    </source>
</evidence>
<comment type="subcellular location">
    <subcellularLocation>
        <location evidence="1 11">Cell membrane</location>
        <topology evidence="1 11">Multi-pass membrane protein</topology>
    </subcellularLocation>
</comment>
<feature type="transmembrane region" description="Helical" evidence="11">
    <location>
        <begin position="131"/>
        <end position="154"/>
    </location>
</feature>
<evidence type="ECO:0000256" key="2">
    <source>
        <dbReference type="ARBA" id="ARBA00007809"/>
    </source>
</evidence>
<dbReference type="Pfam" id="PF03083">
    <property type="entry name" value="MtN3_slv"/>
    <property type="match status" value="2"/>
</dbReference>
<evidence type="ECO:0000256" key="9">
    <source>
        <dbReference type="ARBA" id="ARBA00023136"/>
    </source>
</evidence>
<dbReference type="GO" id="GO:0051119">
    <property type="term" value="F:sugar transmembrane transporter activity"/>
    <property type="evidence" value="ECO:0007669"/>
    <property type="project" value="InterPro"/>
</dbReference>
<feature type="transmembrane region" description="Helical" evidence="11">
    <location>
        <begin position="166"/>
        <end position="187"/>
    </location>
</feature>
<evidence type="ECO:0000256" key="11">
    <source>
        <dbReference type="RuleBase" id="RU910715"/>
    </source>
</evidence>
<dbReference type="OrthoDB" id="409725at2759"/>
<keyword evidence="8 11" id="KW-1133">Transmembrane helix</keyword>
<comment type="function">
    <text evidence="10">Mediates both low-affinity uptake and efflux of sugar across the plasma membrane.</text>
</comment>
<name>A0A8T0HAK6_CERPU</name>
<comment type="function">
    <text evidence="11">Mediates both low-affinity uptake and efflux of sugar across the membrane.</text>
</comment>
<dbReference type="FunFam" id="1.20.1280.290:FF:000001">
    <property type="entry name" value="Bidirectional sugar transporter SWEET"/>
    <property type="match status" value="1"/>
</dbReference>
<feature type="transmembrane region" description="Helical" evidence="11">
    <location>
        <begin position="193"/>
        <end position="215"/>
    </location>
</feature>
<keyword evidence="7" id="KW-0677">Repeat</keyword>
<evidence type="ECO:0000256" key="7">
    <source>
        <dbReference type="ARBA" id="ARBA00022737"/>
    </source>
</evidence>
<proteinExistence type="inferred from homology"/>
<evidence type="ECO:0000256" key="10">
    <source>
        <dbReference type="ARBA" id="ARBA00037238"/>
    </source>
</evidence>
<accession>A0A8T0HAK6</accession>
<dbReference type="EMBL" id="CM026428">
    <property type="protein sequence ID" value="KAG0567408.1"/>
    <property type="molecule type" value="Genomic_DNA"/>
</dbReference>
<dbReference type="Proteomes" id="UP000822688">
    <property type="component" value="Chromosome 7"/>
</dbReference>
<feature type="transmembrane region" description="Helical" evidence="11">
    <location>
        <begin position="105"/>
        <end position="125"/>
    </location>
</feature>
<feature type="transmembrane region" description="Helical" evidence="11">
    <location>
        <begin position="46"/>
        <end position="64"/>
    </location>
</feature>
<dbReference type="FunFam" id="1.20.1280.290:FF:000002">
    <property type="entry name" value="Bidirectional sugar transporter SWEET"/>
    <property type="match status" value="1"/>
</dbReference>
<evidence type="ECO:0000313" key="13">
    <source>
        <dbReference type="Proteomes" id="UP000822688"/>
    </source>
</evidence>
<evidence type="ECO:0000256" key="1">
    <source>
        <dbReference type="ARBA" id="ARBA00004651"/>
    </source>
</evidence>
<evidence type="ECO:0000256" key="4">
    <source>
        <dbReference type="ARBA" id="ARBA00022475"/>
    </source>
</evidence>
<dbReference type="PANTHER" id="PTHR10791:SF30">
    <property type="entry name" value="SUGAR TRANSPORTER SWEET1"/>
    <property type="match status" value="1"/>
</dbReference>
<sequence length="271" mass="29343">MVKSGTDIALTVLGMLGNITAMGLFLSPMPTFYKICKTKSTGQYSALPYVATLLNCMLWTFYGAGAVAGLIFVVSINVAGLIMEGCYVTIHLLFGTHNSRKTISILLAAISILYGALVSVILLVVKSKDDRVQVVGSVCVFIGVVMYASPLSVMKEVIKSESVESMPFLLSFACFCNGLIWTAYGTIKKDMYIYIPNGLGTSLSVVQLIMWCIYYKKSVRKSERHAAALAADVEELSKQQGAVSSDSDLNRASKKGYNEMDAGLMALSRDL</sequence>
<protein>
    <recommendedName>
        <fullName evidence="11">Bidirectional sugar transporter SWEET</fullName>
    </recommendedName>
</protein>
<keyword evidence="5 11" id="KW-0762">Sugar transport</keyword>
<evidence type="ECO:0000256" key="6">
    <source>
        <dbReference type="ARBA" id="ARBA00022692"/>
    </source>
</evidence>
<comment type="similarity">
    <text evidence="2 11">Belongs to the SWEET sugar transporter family.</text>
</comment>
<keyword evidence="13" id="KW-1185">Reference proteome</keyword>
<dbReference type="Gene3D" id="1.20.1280.290">
    <property type="match status" value="2"/>
</dbReference>
<comment type="caution">
    <text evidence="12">The sequence shown here is derived from an EMBL/GenBank/DDBJ whole genome shotgun (WGS) entry which is preliminary data.</text>
</comment>
<keyword evidence="4" id="KW-1003">Cell membrane</keyword>
<dbReference type="PANTHER" id="PTHR10791">
    <property type="entry name" value="RAG1-ACTIVATING PROTEIN 1"/>
    <property type="match status" value="1"/>
</dbReference>
<keyword evidence="6 11" id="KW-0812">Transmembrane</keyword>
<evidence type="ECO:0000313" key="12">
    <source>
        <dbReference type="EMBL" id="KAG0567408.1"/>
    </source>
</evidence>
<dbReference type="InterPro" id="IPR047664">
    <property type="entry name" value="SWEET"/>
</dbReference>
<organism evidence="12 13">
    <name type="scientific">Ceratodon purpureus</name>
    <name type="common">Fire moss</name>
    <name type="synonym">Dicranum purpureum</name>
    <dbReference type="NCBI Taxonomy" id="3225"/>
    <lineage>
        <taxon>Eukaryota</taxon>
        <taxon>Viridiplantae</taxon>
        <taxon>Streptophyta</taxon>
        <taxon>Embryophyta</taxon>
        <taxon>Bryophyta</taxon>
        <taxon>Bryophytina</taxon>
        <taxon>Bryopsida</taxon>
        <taxon>Dicranidae</taxon>
        <taxon>Pseudoditrichales</taxon>
        <taxon>Ditrichaceae</taxon>
        <taxon>Ceratodon</taxon>
    </lineage>
</organism>
<dbReference type="GO" id="GO:0005886">
    <property type="term" value="C:plasma membrane"/>
    <property type="evidence" value="ECO:0007669"/>
    <property type="project" value="UniProtKB-SubCell"/>
</dbReference>